<dbReference type="SUPFAM" id="SSF51735">
    <property type="entry name" value="NAD(P)-binding Rossmann-fold domains"/>
    <property type="match status" value="1"/>
</dbReference>
<dbReference type="Gene3D" id="3.90.180.10">
    <property type="entry name" value="Medium-chain alcohol dehydrogenases, catalytic domain"/>
    <property type="match status" value="1"/>
</dbReference>
<evidence type="ECO:0000313" key="5">
    <source>
        <dbReference type="Proteomes" id="UP000184073"/>
    </source>
</evidence>
<gene>
    <name evidence="4" type="ORF">ASPVEDRAFT_46714</name>
</gene>
<dbReference type="Proteomes" id="UP000184073">
    <property type="component" value="Unassembled WGS sequence"/>
</dbReference>
<evidence type="ECO:0000259" key="3">
    <source>
        <dbReference type="SMART" id="SM00829"/>
    </source>
</evidence>
<dbReference type="Pfam" id="PF08240">
    <property type="entry name" value="ADH_N"/>
    <property type="match status" value="1"/>
</dbReference>
<dbReference type="CDD" id="cd08249">
    <property type="entry name" value="enoyl_reductase_like"/>
    <property type="match status" value="1"/>
</dbReference>
<accession>A0A1L9Q114</accession>
<dbReference type="Pfam" id="PF00107">
    <property type="entry name" value="ADH_zinc_N"/>
    <property type="match status" value="1"/>
</dbReference>
<dbReference type="PANTHER" id="PTHR45348">
    <property type="entry name" value="HYPOTHETICAL OXIDOREDUCTASE (EUROFUNG)"/>
    <property type="match status" value="1"/>
</dbReference>
<dbReference type="OrthoDB" id="48317at2759"/>
<proteinExistence type="inferred from homology"/>
<reference evidence="5" key="1">
    <citation type="journal article" date="2017" name="Genome Biol.">
        <title>Comparative genomics reveals high biological diversity and specific adaptations in the industrially and medically important fungal genus Aspergillus.</title>
        <authorList>
            <person name="de Vries R.P."/>
            <person name="Riley R."/>
            <person name="Wiebenga A."/>
            <person name="Aguilar-Osorio G."/>
            <person name="Amillis S."/>
            <person name="Uchima C.A."/>
            <person name="Anderluh G."/>
            <person name="Asadollahi M."/>
            <person name="Askin M."/>
            <person name="Barry K."/>
            <person name="Battaglia E."/>
            <person name="Bayram O."/>
            <person name="Benocci T."/>
            <person name="Braus-Stromeyer S.A."/>
            <person name="Caldana C."/>
            <person name="Canovas D."/>
            <person name="Cerqueira G.C."/>
            <person name="Chen F."/>
            <person name="Chen W."/>
            <person name="Choi C."/>
            <person name="Clum A."/>
            <person name="Dos Santos R.A."/>
            <person name="Damasio A.R."/>
            <person name="Diallinas G."/>
            <person name="Emri T."/>
            <person name="Fekete E."/>
            <person name="Flipphi M."/>
            <person name="Freyberg S."/>
            <person name="Gallo A."/>
            <person name="Gournas C."/>
            <person name="Habgood R."/>
            <person name="Hainaut M."/>
            <person name="Harispe M.L."/>
            <person name="Henrissat B."/>
            <person name="Hilden K.S."/>
            <person name="Hope R."/>
            <person name="Hossain A."/>
            <person name="Karabika E."/>
            <person name="Karaffa L."/>
            <person name="Karanyi Z."/>
            <person name="Krasevec N."/>
            <person name="Kuo A."/>
            <person name="Kusch H."/>
            <person name="LaButti K."/>
            <person name="Lagendijk E.L."/>
            <person name="Lapidus A."/>
            <person name="Levasseur A."/>
            <person name="Lindquist E."/>
            <person name="Lipzen A."/>
            <person name="Logrieco A.F."/>
            <person name="MacCabe A."/>
            <person name="Maekelae M.R."/>
            <person name="Malavazi I."/>
            <person name="Melin P."/>
            <person name="Meyer V."/>
            <person name="Mielnichuk N."/>
            <person name="Miskei M."/>
            <person name="Molnar A.P."/>
            <person name="Mule G."/>
            <person name="Ngan C.Y."/>
            <person name="Orejas M."/>
            <person name="Orosz E."/>
            <person name="Ouedraogo J.P."/>
            <person name="Overkamp K.M."/>
            <person name="Park H.-S."/>
            <person name="Perrone G."/>
            <person name="Piumi F."/>
            <person name="Punt P.J."/>
            <person name="Ram A.F."/>
            <person name="Ramon A."/>
            <person name="Rauscher S."/>
            <person name="Record E."/>
            <person name="Riano-Pachon D.M."/>
            <person name="Robert V."/>
            <person name="Roehrig J."/>
            <person name="Ruller R."/>
            <person name="Salamov A."/>
            <person name="Salih N.S."/>
            <person name="Samson R.A."/>
            <person name="Sandor E."/>
            <person name="Sanguinetti M."/>
            <person name="Schuetze T."/>
            <person name="Sepcic K."/>
            <person name="Shelest E."/>
            <person name="Sherlock G."/>
            <person name="Sophianopoulou V."/>
            <person name="Squina F.M."/>
            <person name="Sun H."/>
            <person name="Susca A."/>
            <person name="Todd R.B."/>
            <person name="Tsang A."/>
            <person name="Unkles S.E."/>
            <person name="van de Wiele N."/>
            <person name="van Rossen-Uffink D."/>
            <person name="Oliveira J.V."/>
            <person name="Vesth T.C."/>
            <person name="Visser J."/>
            <person name="Yu J.-H."/>
            <person name="Zhou M."/>
            <person name="Andersen M.R."/>
            <person name="Archer D.B."/>
            <person name="Baker S.E."/>
            <person name="Benoit I."/>
            <person name="Brakhage A.A."/>
            <person name="Braus G.H."/>
            <person name="Fischer R."/>
            <person name="Frisvad J.C."/>
            <person name="Goldman G.H."/>
            <person name="Houbraken J."/>
            <person name="Oakley B."/>
            <person name="Pocsi I."/>
            <person name="Scazzocchio C."/>
            <person name="Seiboth B."/>
            <person name="vanKuyk P.A."/>
            <person name="Wortman J."/>
            <person name="Dyer P.S."/>
            <person name="Grigoriev I.V."/>
        </authorList>
    </citation>
    <scope>NUCLEOTIDE SEQUENCE [LARGE SCALE GENOMIC DNA]</scope>
    <source>
        <strain evidence="5">CBS 583.65</strain>
    </source>
</reference>
<dbReference type="GeneID" id="63729134"/>
<dbReference type="EMBL" id="KV878137">
    <property type="protein sequence ID" value="OJJ07372.1"/>
    <property type="molecule type" value="Genomic_DNA"/>
</dbReference>
<dbReference type="InterPro" id="IPR013149">
    <property type="entry name" value="ADH-like_C"/>
</dbReference>
<dbReference type="STRING" id="1036611.A0A1L9Q114"/>
<feature type="domain" description="Enoyl reductase (ER)" evidence="3">
    <location>
        <begin position="12"/>
        <end position="334"/>
    </location>
</feature>
<dbReference type="VEuPathDB" id="FungiDB:ASPVEDRAFT_46714"/>
<sequence length="336" mass="35273">MSNTAAWLVGPKSHPLQVKEAPTWEPSADEILVKNHAVAINPVDGIIQSTAFWPLNYPTILGHDIAGEVAAVGSNVTRFKPGDRVLGHAVGLITQRHQDAGFQAYTIIGSNMASPIPDDIPYERAAVIPLGFSTAAAALFPKDFLNLQHPTVPASKPTGKTVLVWGGASSVGCNTIQLAVAAGYEVITTASAKNFAYVKSLGAAEVFDYNSPTVIDDLVAALKGKTLVGGVDCIGPGASEQTIEVVKRAGGVQFVATAREAPEDDDVTAKMIYATSIKDNEVAKAVYEDFLPRALVQKMYVAAPEPLVVGSGLESIQEAVDIQAKGTSARKVVVTL</sequence>
<comment type="similarity">
    <text evidence="1">Belongs to the zinc-containing alcohol dehydrogenase family.</text>
</comment>
<dbReference type="InterPro" id="IPR036291">
    <property type="entry name" value="NAD(P)-bd_dom_sf"/>
</dbReference>
<dbReference type="InterPro" id="IPR013154">
    <property type="entry name" value="ADH-like_N"/>
</dbReference>
<dbReference type="InterPro" id="IPR047122">
    <property type="entry name" value="Trans-enoyl_RdTase-like"/>
</dbReference>
<protein>
    <recommendedName>
        <fullName evidence="3">Enoyl reductase (ER) domain-containing protein</fullName>
    </recommendedName>
</protein>
<dbReference type="Gene3D" id="3.40.50.720">
    <property type="entry name" value="NAD(P)-binding Rossmann-like Domain"/>
    <property type="match status" value="1"/>
</dbReference>
<dbReference type="RefSeq" id="XP_040673134.1">
    <property type="nucleotide sequence ID" value="XM_040813623.1"/>
</dbReference>
<evidence type="ECO:0000313" key="4">
    <source>
        <dbReference type="EMBL" id="OJJ07372.1"/>
    </source>
</evidence>
<dbReference type="SUPFAM" id="SSF50129">
    <property type="entry name" value="GroES-like"/>
    <property type="match status" value="1"/>
</dbReference>
<evidence type="ECO:0000256" key="1">
    <source>
        <dbReference type="ARBA" id="ARBA00008072"/>
    </source>
</evidence>
<dbReference type="PANTHER" id="PTHR45348:SF2">
    <property type="entry name" value="ZINC-TYPE ALCOHOL DEHYDROGENASE-LIKE PROTEIN C2E1P3.01"/>
    <property type="match status" value="1"/>
</dbReference>
<keyword evidence="2" id="KW-0560">Oxidoreductase</keyword>
<dbReference type="InterPro" id="IPR011032">
    <property type="entry name" value="GroES-like_sf"/>
</dbReference>
<dbReference type="SMART" id="SM00829">
    <property type="entry name" value="PKS_ER"/>
    <property type="match status" value="1"/>
</dbReference>
<evidence type="ECO:0000256" key="2">
    <source>
        <dbReference type="ARBA" id="ARBA00023002"/>
    </source>
</evidence>
<organism evidence="4 5">
    <name type="scientific">Aspergillus versicolor CBS 583.65</name>
    <dbReference type="NCBI Taxonomy" id="1036611"/>
    <lineage>
        <taxon>Eukaryota</taxon>
        <taxon>Fungi</taxon>
        <taxon>Dikarya</taxon>
        <taxon>Ascomycota</taxon>
        <taxon>Pezizomycotina</taxon>
        <taxon>Eurotiomycetes</taxon>
        <taxon>Eurotiomycetidae</taxon>
        <taxon>Eurotiales</taxon>
        <taxon>Aspergillaceae</taxon>
        <taxon>Aspergillus</taxon>
        <taxon>Aspergillus subgen. Nidulantes</taxon>
    </lineage>
</organism>
<keyword evidence="5" id="KW-1185">Reference proteome</keyword>
<name>A0A1L9Q114_ASPVE</name>
<dbReference type="AlphaFoldDB" id="A0A1L9Q114"/>
<dbReference type="InterPro" id="IPR020843">
    <property type="entry name" value="ER"/>
</dbReference>
<dbReference type="GO" id="GO:0016651">
    <property type="term" value="F:oxidoreductase activity, acting on NAD(P)H"/>
    <property type="evidence" value="ECO:0007669"/>
    <property type="project" value="InterPro"/>
</dbReference>